<dbReference type="AlphaFoldDB" id="A0ABD3HDS6"/>
<keyword evidence="2" id="KW-1185">Reference proteome</keyword>
<dbReference type="Proteomes" id="UP001633002">
    <property type="component" value="Unassembled WGS sequence"/>
</dbReference>
<accession>A0ABD3HDS6</accession>
<evidence type="ECO:0000313" key="2">
    <source>
        <dbReference type="Proteomes" id="UP001633002"/>
    </source>
</evidence>
<reference evidence="1 2" key="1">
    <citation type="submission" date="2024-09" db="EMBL/GenBank/DDBJ databases">
        <title>Chromosome-scale assembly of Riccia sorocarpa.</title>
        <authorList>
            <person name="Paukszto L."/>
        </authorList>
    </citation>
    <scope>NUCLEOTIDE SEQUENCE [LARGE SCALE GENOMIC DNA]</scope>
    <source>
        <strain evidence="1">LP-2024</strain>
        <tissue evidence="1">Aerial parts of the thallus</tissue>
    </source>
</reference>
<dbReference type="EMBL" id="JBJQOH010000004">
    <property type="protein sequence ID" value="KAL3689703.1"/>
    <property type="molecule type" value="Genomic_DNA"/>
</dbReference>
<name>A0ABD3HDS6_9MARC</name>
<comment type="caution">
    <text evidence="1">The sequence shown here is derived from an EMBL/GenBank/DDBJ whole genome shotgun (WGS) entry which is preliminary data.</text>
</comment>
<proteinExistence type="predicted"/>
<organism evidence="1 2">
    <name type="scientific">Riccia sorocarpa</name>
    <dbReference type="NCBI Taxonomy" id="122646"/>
    <lineage>
        <taxon>Eukaryota</taxon>
        <taxon>Viridiplantae</taxon>
        <taxon>Streptophyta</taxon>
        <taxon>Embryophyta</taxon>
        <taxon>Marchantiophyta</taxon>
        <taxon>Marchantiopsida</taxon>
        <taxon>Marchantiidae</taxon>
        <taxon>Marchantiales</taxon>
        <taxon>Ricciaceae</taxon>
        <taxon>Riccia</taxon>
    </lineage>
</organism>
<protein>
    <submittedName>
        <fullName evidence="1">Uncharacterized protein</fullName>
    </submittedName>
</protein>
<evidence type="ECO:0000313" key="1">
    <source>
        <dbReference type="EMBL" id="KAL3689703.1"/>
    </source>
</evidence>
<sequence>MMKSKFKREMLGSLTKDDGEVITDPDDILKETHNFYRRLFKKEDHDDGEQQERLTEEALNLLKTQVGEEENRRISQQPDMEELERIMNLLPSDKAPGLDGITSEVVRENWELIKVDCQQMIEAFWGDGKLTSKTKKGVVKLIPKTDDKSKLKDWIPISLAGISYKLVRIGRTCQLSKVSS</sequence>
<gene>
    <name evidence="1" type="ORF">R1sor_016012</name>
</gene>